<dbReference type="InterPro" id="IPR037401">
    <property type="entry name" value="SnoaL-like"/>
</dbReference>
<dbReference type="Gene3D" id="3.10.450.50">
    <property type="match status" value="1"/>
</dbReference>
<name>A0ABW9FMT6_9NOCA</name>
<evidence type="ECO:0000313" key="3">
    <source>
        <dbReference type="Proteomes" id="UP001629744"/>
    </source>
</evidence>
<dbReference type="InterPro" id="IPR032710">
    <property type="entry name" value="NTF2-like_dom_sf"/>
</dbReference>
<keyword evidence="3" id="KW-1185">Reference proteome</keyword>
<proteinExistence type="predicted"/>
<evidence type="ECO:0000259" key="1">
    <source>
        <dbReference type="Pfam" id="PF13577"/>
    </source>
</evidence>
<reference evidence="2 3" key="1">
    <citation type="submission" date="2023-11" db="EMBL/GenBank/DDBJ databases">
        <authorList>
            <person name="Val-Calvo J."/>
            <person name="Scortti M."/>
            <person name="Vazquez-Boland J."/>
        </authorList>
    </citation>
    <scope>NUCLEOTIDE SEQUENCE [LARGE SCALE GENOMIC DNA]</scope>
    <source>
        <strain evidence="2 3">DSM 46662</strain>
    </source>
</reference>
<dbReference type="SUPFAM" id="SSF54427">
    <property type="entry name" value="NTF2-like"/>
    <property type="match status" value="1"/>
</dbReference>
<protein>
    <submittedName>
        <fullName evidence="2">Nuclear transport factor 2 family protein</fullName>
    </submittedName>
</protein>
<evidence type="ECO:0000313" key="2">
    <source>
        <dbReference type="EMBL" id="MFM1726777.1"/>
    </source>
</evidence>
<organism evidence="2 3">
    <name type="scientific">Prescottella soli</name>
    <dbReference type="NCBI Taxonomy" id="1543852"/>
    <lineage>
        <taxon>Bacteria</taxon>
        <taxon>Bacillati</taxon>
        <taxon>Actinomycetota</taxon>
        <taxon>Actinomycetes</taxon>
        <taxon>Mycobacteriales</taxon>
        <taxon>Nocardiaceae</taxon>
        <taxon>Prescottella</taxon>
    </lineage>
</organism>
<dbReference type="CDD" id="cd00531">
    <property type="entry name" value="NTF2_like"/>
    <property type="match status" value="1"/>
</dbReference>
<accession>A0ABW9FMT6</accession>
<dbReference type="EMBL" id="JBDLNU010000001">
    <property type="protein sequence ID" value="MFM1726777.1"/>
    <property type="molecule type" value="Genomic_DNA"/>
</dbReference>
<sequence length="155" mass="17398">MTEERFDADDRAAIVETCTKMTYYIDERRWADLHEVFAETITLDYGDLFGSAPTDTPRAVYVKNAERLLGNLDATQHLVSGHLVSGSGDDARCISQVVAIHVKPNTSGDSMWTSGGQYDMRLRRCEDGWRISAVRAIQRWCTGNREVLRLGKLGV</sequence>
<gene>
    <name evidence="2" type="ORF">ABEU19_000216</name>
</gene>
<dbReference type="Pfam" id="PF13577">
    <property type="entry name" value="SnoaL_4"/>
    <property type="match status" value="1"/>
</dbReference>
<feature type="domain" description="SnoaL-like" evidence="1">
    <location>
        <begin position="8"/>
        <end position="134"/>
    </location>
</feature>
<dbReference type="RefSeq" id="WP_348609690.1">
    <property type="nucleotide sequence ID" value="NZ_CP157276.1"/>
</dbReference>
<dbReference type="Proteomes" id="UP001629744">
    <property type="component" value="Unassembled WGS sequence"/>
</dbReference>
<comment type="caution">
    <text evidence="2">The sequence shown here is derived from an EMBL/GenBank/DDBJ whole genome shotgun (WGS) entry which is preliminary data.</text>
</comment>